<dbReference type="InterPro" id="IPR029060">
    <property type="entry name" value="PIN-like_dom_sf"/>
</dbReference>
<keyword evidence="2" id="KW-0378">Hydrolase</keyword>
<dbReference type="InterPro" id="IPR020046">
    <property type="entry name" value="5-3_exonucl_a-hlix_arch_N"/>
</dbReference>
<evidence type="ECO:0000256" key="1">
    <source>
        <dbReference type="ARBA" id="ARBA00022722"/>
    </source>
</evidence>
<reference evidence="5 6" key="1">
    <citation type="submission" date="2019-03" db="EMBL/GenBank/DDBJ databases">
        <title>Genomic Encyclopedia of Type Strains, Phase IV (KMG-IV): sequencing the most valuable type-strain genomes for metagenomic binning, comparative biology and taxonomic classification.</title>
        <authorList>
            <person name="Goeker M."/>
        </authorList>
    </citation>
    <scope>NUCLEOTIDE SEQUENCE [LARGE SCALE GENOMIC DNA]</scope>
    <source>
        <strain evidence="5 6">DSM 5604</strain>
    </source>
</reference>
<dbReference type="CDD" id="cd09859">
    <property type="entry name" value="PIN_53EXO"/>
    <property type="match status" value="1"/>
</dbReference>
<dbReference type="RefSeq" id="WP_133564065.1">
    <property type="nucleotide sequence ID" value="NZ_SNZA01000005.1"/>
</dbReference>
<dbReference type="InterPro" id="IPR020045">
    <property type="entry name" value="DNA_polI_H3TH"/>
</dbReference>
<gene>
    <name evidence="5" type="ORF">C8D85_2945</name>
</gene>
<evidence type="ECO:0000256" key="3">
    <source>
        <dbReference type="ARBA" id="ARBA00023125"/>
    </source>
</evidence>
<dbReference type="SMART" id="SM00279">
    <property type="entry name" value="HhH2"/>
    <property type="match status" value="1"/>
</dbReference>
<dbReference type="FunFam" id="1.10.150.20:FF:000003">
    <property type="entry name" value="DNA polymerase I"/>
    <property type="match status" value="1"/>
</dbReference>
<dbReference type="CDD" id="cd09898">
    <property type="entry name" value="H3TH_53EXO"/>
    <property type="match status" value="1"/>
</dbReference>
<dbReference type="InterPro" id="IPR036279">
    <property type="entry name" value="5-3_exonuclease_C_sf"/>
</dbReference>
<dbReference type="GO" id="GO:0017108">
    <property type="term" value="F:5'-flap endonuclease activity"/>
    <property type="evidence" value="ECO:0007669"/>
    <property type="project" value="InterPro"/>
</dbReference>
<dbReference type="GO" id="GO:0003677">
    <property type="term" value="F:DNA binding"/>
    <property type="evidence" value="ECO:0007669"/>
    <property type="project" value="UniProtKB-KW"/>
</dbReference>
<dbReference type="SMART" id="SM00475">
    <property type="entry name" value="53EXOc"/>
    <property type="match status" value="1"/>
</dbReference>
<protein>
    <submittedName>
        <fullName evidence="5">Protein Xni</fullName>
    </submittedName>
</protein>
<evidence type="ECO:0000313" key="6">
    <source>
        <dbReference type="Proteomes" id="UP000295729"/>
    </source>
</evidence>
<proteinExistence type="predicted"/>
<evidence type="ECO:0000256" key="2">
    <source>
        <dbReference type="ARBA" id="ARBA00022801"/>
    </source>
</evidence>
<dbReference type="PANTHER" id="PTHR42646">
    <property type="entry name" value="FLAP ENDONUCLEASE XNI"/>
    <property type="match status" value="1"/>
</dbReference>
<dbReference type="AlphaFoldDB" id="A0A4R6X2T7"/>
<dbReference type="Pfam" id="PF01367">
    <property type="entry name" value="5_3_exonuc"/>
    <property type="match status" value="1"/>
</dbReference>
<dbReference type="Proteomes" id="UP000295729">
    <property type="component" value="Unassembled WGS sequence"/>
</dbReference>
<sequence>MQKGLLLIDGLNLIRRLHAALESEQDSNRRIERTQSLCIDALSKLVTQFSPAYMAVVFDSPSKTWRHEVFPEYKLGRPPMEDTLLEAMPAFAQVFRFNGWPCLRLTGWEADDLVATLAYKASLKEIPSMIVSTDKGYTQLLKFPHILQYDYFAKQGYDREWVEEKYGVKPELLPDYWALVGDTTNHIPGVKGIGPKSSVDILSDKQSLEDVFASLSEYPAKFQKLLDGQLAHCQFARSLVTLKCDVEIGIRLSQLALRDASHSL</sequence>
<dbReference type="Pfam" id="PF02739">
    <property type="entry name" value="5_3_exonuc_N"/>
    <property type="match status" value="1"/>
</dbReference>
<dbReference type="PANTHER" id="PTHR42646:SF2">
    <property type="entry name" value="5'-3' EXONUCLEASE FAMILY PROTEIN"/>
    <property type="match status" value="1"/>
</dbReference>
<evidence type="ECO:0000313" key="5">
    <source>
        <dbReference type="EMBL" id="TDR06758.1"/>
    </source>
</evidence>
<dbReference type="GO" id="GO:0008409">
    <property type="term" value="F:5'-3' exonuclease activity"/>
    <property type="evidence" value="ECO:0007669"/>
    <property type="project" value="InterPro"/>
</dbReference>
<dbReference type="SUPFAM" id="SSF88723">
    <property type="entry name" value="PIN domain-like"/>
    <property type="match status" value="1"/>
</dbReference>
<comment type="caution">
    <text evidence="5">The sequence shown here is derived from an EMBL/GenBank/DDBJ whole genome shotgun (WGS) entry which is preliminary data.</text>
</comment>
<dbReference type="SUPFAM" id="SSF47807">
    <property type="entry name" value="5' to 3' exonuclease, C-terminal subdomain"/>
    <property type="match status" value="1"/>
</dbReference>
<dbReference type="InterPro" id="IPR038969">
    <property type="entry name" value="FEN"/>
</dbReference>
<dbReference type="Gene3D" id="1.10.150.20">
    <property type="entry name" value="5' to 3' exonuclease, C-terminal subdomain"/>
    <property type="match status" value="1"/>
</dbReference>
<dbReference type="Gene3D" id="3.40.50.1010">
    <property type="entry name" value="5'-nuclease"/>
    <property type="match status" value="1"/>
</dbReference>
<accession>A0A4R6X2T7</accession>
<organism evidence="5 6">
    <name type="scientific">Marinomonas communis</name>
    <dbReference type="NCBI Taxonomy" id="28254"/>
    <lineage>
        <taxon>Bacteria</taxon>
        <taxon>Pseudomonadati</taxon>
        <taxon>Pseudomonadota</taxon>
        <taxon>Gammaproteobacteria</taxon>
        <taxon>Oceanospirillales</taxon>
        <taxon>Oceanospirillaceae</taxon>
        <taxon>Marinomonas</taxon>
    </lineage>
</organism>
<keyword evidence="6" id="KW-1185">Reference proteome</keyword>
<dbReference type="GO" id="GO:0033567">
    <property type="term" value="P:DNA replication, Okazaki fragment processing"/>
    <property type="evidence" value="ECO:0007669"/>
    <property type="project" value="InterPro"/>
</dbReference>
<dbReference type="InterPro" id="IPR008918">
    <property type="entry name" value="HhH2"/>
</dbReference>
<dbReference type="EMBL" id="SNZA01000005">
    <property type="protein sequence ID" value="TDR06758.1"/>
    <property type="molecule type" value="Genomic_DNA"/>
</dbReference>
<feature type="domain" description="5'-3' exonuclease" evidence="4">
    <location>
        <begin position="2"/>
        <end position="258"/>
    </location>
</feature>
<name>A0A4R6X2T7_9GAMM</name>
<dbReference type="InterPro" id="IPR002421">
    <property type="entry name" value="5-3_exonuclease"/>
</dbReference>
<dbReference type="NCBIfam" id="NF007017">
    <property type="entry name" value="PRK09482.1"/>
    <property type="match status" value="1"/>
</dbReference>
<keyword evidence="3" id="KW-0238">DNA-binding</keyword>
<evidence type="ECO:0000259" key="4">
    <source>
        <dbReference type="SMART" id="SM00475"/>
    </source>
</evidence>
<keyword evidence="1" id="KW-0540">Nuclease</keyword>
<dbReference type="OrthoDB" id="9806424at2"/>